<proteinExistence type="predicted"/>
<evidence type="ECO:0000313" key="2">
    <source>
        <dbReference type="EMBL" id="CAB4210603.1"/>
    </source>
</evidence>
<dbReference type="EMBL" id="LR797364">
    <property type="protein sequence ID" value="CAB4210603.1"/>
    <property type="molecule type" value="Genomic_DNA"/>
</dbReference>
<dbReference type="Gene3D" id="3.90.75.10">
    <property type="entry name" value="Homing Intron 3 (I-ppo) Encoded Endonuclease, Chain A"/>
    <property type="match status" value="1"/>
</dbReference>
<dbReference type="InterPro" id="IPR044930">
    <property type="entry name" value="Homing_endonuclease_His-Me"/>
</dbReference>
<dbReference type="EMBL" id="LR796841">
    <property type="protein sequence ID" value="CAB4168862.1"/>
    <property type="molecule type" value="Genomic_DNA"/>
</dbReference>
<evidence type="ECO:0008006" key="3">
    <source>
        <dbReference type="Google" id="ProtNLM"/>
    </source>
</evidence>
<dbReference type="InterPro" id="IPR044925">
    <property type="entry name" value="His-Me_finger_sf"/>
</dbReference>
<evidence type="ECO:0000313" key="1">
    <source>
        <dbReference type="EMBL" id="CAB4168862.1"/>
    </source>
</evidence>
<accession>A0A6J5PCK2</accession>
<reference evidence="1" key="1">
    <citation type="submission" date="2020-05" db="EMBL/GenBank/DDBJ databases">
        <authorList>
            <person name="Chiriac C."/>
            <person name="Salcher M."/>
            <person name="Ghai R."/>
            <person name="Kavagutti S V."/>
        </authorList>
    </citation>
    <scope>NUCLEOTIDE SEQUENCE</scope>
</reference>
<protein>
    <recommendedName>
        <fullName evidence="3">HNH nuclease</fullName>
    </recommendedName>
</protein>
<dbReference type="SUPFAM" id="SSF54060">
    <property type="entry name" value="His-Me finger endonucleases"/>
    <property type="match status" value="1"/>
</dbReference>
<gene>
    <name evidence="2" type="ORF">UFOVP1413_32</name>
    <name evidence="1" type="ORF">UFOVP893_6</name>
</gene>
<organism evidence="1">
    <name type="scientific">uncultured Caudovirales phage</name>
    <dbReference type="NCBI Taxonomy" id="2100421"/>
    <lineage>
        <taxon>Viruses</taxon>
        <taxon>Duplodnaviria</taxon>
        <taxon>Heunggongvirae</taxon>
        <taxon>Uroviricota</taxon>
        <taxon>Caudoviricetes</taxon>
        <taxon>Peduoviridae</taxon>
        <taxon>Maltschvirus</taxon>
        <taxon>Maltschvirus maltsch</taxon>
    </lineage>
</organism>
<sequence>MKPADIVRFTSKIDKSRGACGCWTWAANISPNGYGSFWLNGKNEGAHKIAYTMAFSATRKMVLHTCDTPRCCNPLHLVDGTHQQNMAHRKERGRHMHCGRRGAEHHHTTLSREDVLAIRSDTRFQHVIAAAYGIGQSAVSRIKTGVRRKHD</sequence>
<dbReference type="GO" id="GO:0004519">
    <property type="term" value="F:endonuclease activity"/>
    <property type="evidence" value="ECO:0007669"/>
    <property type="project" value="InterPro"/>
</dbReference>
<name>A0A6J5PCK2_9CAUD</name>